<dbReference type="InterPro" id="IPR049293">
    <property type="entry name" value="DUF6843"/>
</dbReference>
<dbReference type="Proteomes" id="UP000215059">
    <property type="component" value="Unassembled WGS sequence"/>
</dbReference>
<evidence type="ECO:0000313" key="3">
    <source>
        <dbReference type="EMBL" id="OYD56589.1"/>
    </source>
</evidence>
<name>A0A235F5S2_9BACL</name>
<dbReference type="RefSeq" id="WP_094253605.1">
    <property type="nucleotide sequence ID" value="NZ_JBHLXL010000002.1"/>
</dbReference>
<evidence type="ECO:0000259" key="2">
    <source>
        <dbReference type="Pfam" id="PF20862"/>
    </source>
</evidence>
<accession>A0A235F5S2</accession>
<reference evidence="3 4" key="1">
    <citation type="submission" date="2017-07" db="EMBL/GenBank/DDBJ databases">
        <title>Fictibacillus sp. nov. GDSW-R2A3 Genome sequencing and assembly.</title>
        <authorList>
            <person name="Mayilraj S."/>
        </authorList>
    </citation>
    <scope>NUCLEOTIDE SEQUENCE [LARGE SCALE GENOMIC DNA]</scope>
    <source>
        <strain evidence="3 4">GDSW-R2A3</strain>
    </source>
</reference>
<organism evidence="3 4">
    <name type="scientific">Fictibacillus aquaticus</name>
    <dbReference type="NCBI Taxonomy" id="2021314"/>
    <lineage>
        <taxon>Bacteria</taxon>
        <taxon>Bacillati</taxon>
        <taxon>Bacillota</taxon>
        <taxon>Bacilli</taxon>
        <taxon>Bacillales</taxon>
        <taxon>Fictibacillaceae</taxon>
        <taxon>Fictibacillus</taxon>
    </lineage>
</organism>
<keyword evidence="1" id="KW-1133">Transmembrane helix</keyword>
<proteinExistence type="predicted"/>
<feature type="transmembrane region" description="Helical" evidence="1">
    <location>
        <begin position="76"/>
        <end position="93"/>
    </location>
</feature>
<feature type="transmembrane region" description="Helical" evidence="1">
    <location>
        <begin position="12"/>
        <end position="31"/>
    </location>
</feature>
<sequence length="302" mass="33985">MSNWPAIVRKMLAAFFSTSAISAYFFIWELADKSSGGFFGFFLIVAFYAGVGNYFYGIPVSFLSDFLTKKAGDYRFAAAGFVHIFPALLIFVWTRDLTFFAVICALVFFLADEWMKKKKDSITNQKKKIVFINAAAVIAVFSLLLFTAWKLNELQVFEEKTHQSYVIPAGYTGKVYAVHNVKRGSDPKTVDGYKVVEINDLGYGTTTYSLPAGIIEDKYYYVDNKGNKTRIDEKCISIGGTEGIQGEGYDYESSVFYVTDKNCGEDFQVSGTDYYSEEISLDEILEKEGLKTKDGDQKKQPD</sequence>
<dbReference type="EMBL" id="NOII01000011">
    <property type="protein sequence ID" value="OYD56589.1"/>
    <property type="molecule type" value="Genomic_DNA"/>
</dbReference>
<dbReference type="OrthoDB" id="68404at2"/>
<comment type="caution">
    <text evidence="3">The sequence shown here is derived from an EMBL/GenBank/DDBJ whole genome shotgun (WGS) entry which is preliminary data.</text>
</comment>
<feature type="transmembrane region" description="Helical" evidence="1">
    <location>
        <begin position="128"/>
        <end position="149"/>
    </location>
</feature>
<gene>
    <name evidence="3" type="ORF">CGZ90_16385</name>
</gene>
<dbReference type="AlphaFoldDB" id="A0A235F5S2"/>
<keyword evidence="1" id="KW-0812">Transmembrane</keyword>
<feature type="transmembrane region" description="Helical" evidence="1">
    <location>
        <begin position="99"/>
        <end position="116"/>
    </location>
</feature>
<keyword evidence="4" id="KW-1185">Reference proteome</keyword>
<dbReference type="Pfam" id="PF20862">
    <property type="entry name" value="DUF6843"/>
    <property type="match status" value="1"/>
</dbReference>
<evidence type="ECO:0000313" key="4">
    <source>
        <dbReference type="Proteomes" id="UP000215059"/>
    </source>
</evidence>
<feature type="transmembrane region" description="Helical" evidence="1">
    <location>
        <begin position="37"/>
        <end position="56"/>
    </location>
</feature>
<feature type="domain" description="DUF6843" evidence="2">
    <location>
        <begin position="159"/>
        <end position="267"/>
    </location>
</feature>
<protein>
    <recommendedName>
        <fullName evidence="2">DUF6843 domain-containing protein</fullName>
    </recommendedName>
</protein>
<evidence type="ECO:0000256" key="1">
    <source>
        <dbReference type="SAM" id="Phobius"/>
    </source>
</evidence>
<keyword evidence="1" id="KW-0472">Membrane</keyword>